<dbReference type="InterPro" id="IPR000671">
    <property type="entry name" value="Peptidase_A31"/>
</dbReference>
<dbReference type="Gene3D" id="3.40.50.1450">
    <property type="entry name" value="HybD-like"/>
    <property type="match status" value="1"/>
</dbReference>
<comment type="similarity">
    <text evidence="1">Belongs to the peptidase A31 family.</text>
</comment>
<evidence type="ECO:0000313" key="5">
    <source>
        <dbReference type="EMBL" id="MFB9681109.1"/>
    </source>
</evidence>
<evidence type="ECO:0000256" key="3">
    <source>
        <dbReference type="ARBA" id="ARBA00022750"/>
    </source>
</evidence>
<keyword evidence="4" id="KW-0378">Hydrolase</keyword>
<dbReference type="NCBIfam" id="TIGR00072">
    <property type="entry name" value="hydrog_prot"/>
    <property type="match status" value="1"/>
</dbReference>
<dbReference type="Proteomes" id="UP001589610">
    <property type="component" value="Unassembled WGS sequence"/>
</dbReference>
<organism evidence="5 6">
    <name type="scientific">Streptosporangium vulgare</name>
    <dbReference type="NCBI Taxonomy" id="46190"/>
    <lineage>
        <taxon>Bacteria</taxon>
        <taxon>Bacillati</taxon>
        <taxon>Actinomycetota</taxon>
        <taxon>Actinomycetes</taxon>
        <taxon>Streptosporangiales</taxon>
        <taxon>Streptosporangiaceae</taxon>
        <taxon>Streptosporangium</taxon>
    </lineage>
</organism>
<proteinExistence type="inferred from homology"/>
<evidence type="ECO:0000313" key="6">
    <source>
        <dbReference type="Proteomes" id="UP001589610"/>
    </source>
</evidence>
<keyword evidence="6" id="KW-1185">Reference proteome</keyword>
<name>A0ABV5TPQ3_9ACTN</name>
<keyword evidence="3" id="KW-0064">Aspartyl protease</keyword>
<sequence>MRDRVVTVVIGIGNEFRGDDAAGLEAARLLRGMLSPEVPVVENEGDPAELIEAWTGAGLAIVIDTVVSGAPAGTVRRCDALGSALRAQGDRGTPAAARHGSSHALGVADAIALGRALDRLPRGLVLYTVEGTDFGLGVPVTPAVGLAVERLAESVAELVRSQPARCR</sequence>
<dbReference type="PANTHER" id="PTHR30302:SF1">
    <property type="entry name" value="HYDROGENASE 2 MATURATION PROTEASE"/>
    <property type="match status" value="1"/>
</dbReference>
<dbReference type="InterPro" id="IPR023430">
    <property type="entry name" value="Pept_HybD-like_dom_sf"/>
</dbReference>
<dbReference type="GO" id="GO:0008233">
    <property type="term" value="F:peptidase activity"/>
    <property type="evidence" value="ECO:0007669"/>
    <property type="project" value="UniProtKB-KW"/>
</dbReference>
<dbReference type="CDD" id="cd00518">
    <property type="entry name" value="H2MP"/>
    <property type="match status" value="1"/>
</dbReference>
<dbReference type="EMBL" id="JBHMBS010000030">
    <property type="protein sequence ID" value="MFB9681109.1"/>
    <property type="molecule type" value="Genomic_DNA"/>
</dbReference>
<dbReference type="RefSeq" id="WP_386162215.1">
    <property type="nucleotide sequence ID" value="NZ_JBHMBS010000030.1"/>
</dbReference>
<accession>A0ABV5TPQ3</accession>
<comment type="caution">
    <text evidence="5">The sequence shown here is derived from an EMBL/GenBank/DDBJ whole genome shotgun (WGS) entry which is preliminary data.</text>
</comment>
<reference evidence="5 6" key="1">
    <citation type="submission" date="2024-09" db="EMBL/GenBank/DDBJ databases">
        <authorList>
            <person name="Sun Q."/>
            <person name="Mori K."/>
        </authorList>
    </citation>
    <scope>NUCLEOTIDE SEQUENCE [LARGE SCALE GENOMIC DNA]</scope>
    <source>
        <strain evidence="5 6">JCM 3028</strain>
    </source>
</reference>
<dbReference type="SUPFAM" id="SSF53163">
    <property type="entry name" value="HybD-like"/>
    <property type="match status" value="1"/>
</dbReference>
<evidence type="ECO:0000256" key="4">
    <source>
        <dbReference type="ARBA" id="ARBA00022801"/>
    </source>
</evidence>
<keyword evidence="2 5" id="KW-0645">Protease</keyword>
<evidence type="ECO:0000256" key="2">
    <source>
        <dbReference type="ARBA" id="ARBA00022670"/>
    </source>
</evidence>
<dbReference type="GO" id="GO:0006508">
    <property type="term" value="P:proteolysis"/>
    <property type="evidence" value="ECO:0007669"/>
    <property type="project" value="UniProtKB-KW"/>
</dbReference>
<protein>
    <submittedName>
        <fullName evidence="5">Hydrogenase maturation protease</fullName>
    </submittedName>
</protein>
<evidence type="ECO:0000256" key="1">
    <source>
        <dbReference type="ARBA" id="ARBA00006814"/>
    </source>
</evidence>
<gene>
    <name evidence="5" type="ORF">ACFFRH_37010</name>
</gene>
<dbReference type="PANTHER" id="PTHR30302">
    <property type="entry name" value="HYDROGENASE 1 MATURATION PROTEASE"/>
    <property type="match status" value="1"/>
</dbReference>